<dbReference type="Proteomes" id="UP000515928">
    <property type="component" value="Chromosome"/>
</dbReference>
<dbReference type="KEGG" id="eio:H9L01_02735"/>
<keyword evidence="1" id="KW-0812">Transmembrane</keyword>
<evidence type="ECO:0000256" key="1">
    <source>
        <dbReference type="SAM" id="Phobius"/>
    </source>
</evidence>
<feature type="transmembrane region" description="Helical" evidence="1">
    <location>
        <begin position="39"/>
        <end position="57"/>
    </location>
</feature>
<dbReference type="RefSeq" id="WP_187534503.1">
    <property type="nucleotide sequence ID" value="NZ_CBCSHU010000001.1"/>
</dbReference>
<reference evidence="2 3" key="1">
    <citation type="submission" date="2020-08" db="EMBL/GenBank/DDBJ databases">
        <title>Genome sequence of Erysipelothrix inopinata DSM 15511T.</title>
        <authorList>
            <person name="Hyun D.-W."/>
            <person name="Bae J.-W."/>
        </authorList>
    </citation>
    <scope>NUCLEOTIDE SEQUENCE [LARGE SCALE GENOMIC DNA]</scope>
    <source>
        <strain evidence="2 3">DSM 15511</strain>
    </source>
</reference>
<evidence type="ECO:0000313" key="2">
    <source>
        <dbReference type="EMBL" id="QNN61301.1"/>
    </source>
</evidence>
<dbReference type="EMBL" id="CP060715">
    <property type="protein sequence ID" value="QNN61301.1"/>
    <property type="molecule type" value="Genomic_DNA"/>
</dbReference>
<sequence>MKILLILLITLSIYLAMILINDRYEIETLKKNFSKIRDGLVIVAIITILSLPVYDSYRTQRTLNESIGRCNVDAAVAEKKVKATIEDETMNDSFLKFKDAIYIPKFRTCVTVEQRLNVRKTDNGWITLASETDDAVMKAKLYGATWILKSTLPLSNQSVFVQNKDDAVLVESRLEFLDSKADPYEVIVEYKLNSDYEIIQRKVHFMD</sequence>
<dbReference type="AlphaFoldDB" id="A0A7G9S0C6"/>
<keyword evidence="1" id="KW-1133">Transmembrane helix</keyword>
<gene>
    <name evidence="2" type="ORF">H9L01_02735</name>
</gene>
<evidence type="ECO:0000313" key="3">
    <source>
        <dbReference type="Proteomes" id="UP000515928"/>
    </source>
</evidence>
<accession>A0A7G9S0C6</accession>
<keyword evidence="3" id="KW-1185">Reference proteome</keyword>
<protein>
    <submittedName>
        <fullName evidence="2">Uncharacterized protein</fullName>
    </submittedName>
</protein>
<organism evidence="2 3">
    <name type="scientific">Erysipelothrix inopinata</name>
    <dbReference type="NCBI Taxonomy" id="225084"/>
    <lineage>
        <taxon>Bacteria</taxon>
        <taxon>Bacillati</taxon>
        <taxon>Bacillota</taxon>
        <taxon>Erysipelotrichia</taxon>
        <taxon>Erysipelotrichales</taxon>
        <taxon>Erysipelotrichaceae</taxon>
        <taxon>Erysipelothrix</taxon>
    </lineage>
</organism>
<keyword evidence="1" id="KW-0472">Membrane</keyword>
<name>A0A7G9S0C6_9FIRM</name>
<proteinExistence type="predicted"/>